<feature type="domain" description="F5/8 type C" evidence="10">
    <location>
        <begin position="1238"/>
        <end position="1361"/>
    </location>
</feature>
<dbReference type="SUPFAM" id="SSF49785">
    <property type="entry name" value="Galactose-binding domain-like"/>
    <property type="match status" value="6"/>
</dbReference>
<dbReference type="Gene3D" id="2.60.120.260">
    <property type="entry name" value="Galactose-binding domain-like"/>
    <property type="match status" value="6"/>
</dbReference>
<evidence type="ECO:0000256" key="4">
    <source>
        <dbReference type="ARBA" id="ARBA00022801"/>
    </source>
</evidence>
<dbReference type="Pfam" id="PF17652">
    <property type="entry name" value="Glyco_hydro81C"/>
    <property type="match status" value="1"/>
</dbReference>
<dbReference type="Pfam" id="PF00754">
    <property type="entry name" value="F5_F8_type_C"/>
    <property type="match status" value="5"/>
</dbReference>
<keyword evidence="5" id="KW-0119">Carbohydrate metabolism</keyword>
<sequence length="1659" mass="185170">MKGRTSHKRNKRSICVNLLLSMLLLISSVPLWPSKAANAAAEGSYLLSLNRPVYSSSSLGGNTADHAVDGNKNTRWESVWQQDPQWIYVDLGAVASISNISIEWENAYASAFDLEVSDDEVNWTQVYSTTKGQGGMTEVEVSANARYVRLFSHERAQQAYGVSLYAFNVYGTGGANPPPKPVATNLALGKTVMASSEEIDEPSRSAEDKAKMEKRNYEARNVTDGDPGTRWSSIYKDQEWIVVDLGERHEIGGISLQWENAFGRAYDIQVSNDAKQWTTLFRELHSNGGRDDIPVYAEARYVKFAGLGRGTTNGYSLYAFDVYEYIQGDEQPVYTIPAIPEMSSVQVGAGSYAINDITMLQPKNPKNRTADITAPIPSNDWWQSILVSDLGDGNSLVTLPFKNRYTKQGLHILNPGAGYLSADGNSMDADGEADLILTTSTMNPAKVNTKVAGYGDYSANIIMSDDDTAKVNTTFVKGSPFLYNTFENPDTILLRSPNITRLFDDQNREIMLKDGESWTGDHIGIEVTNQDRAPSPQTFKRNYGLYAPEGTTLIKLGNTLKIKLGSNENYLSLATLPSASELAYYYQHAYAFVTDTKVDYNYNESTSQVTTTFSSVTQTKRANFSTSTLMALFPHQWKIATTPLTELTYPSIRGMMKVSEGNSFTTQDRFYGIIPQFVEPDDPTYSRAQLISYLDQLDADTSGNLMSEDPYWQGKKLHPLALGVLISDQLGDHERRDHYLSLLRNILTDWYTYSPDERLHSYYFYYSEQWGTIFPYGSGFGVNTGLTDHHFTYGYYVFASAVLAMYDPTFVEDYGDMVELLIRDYANPSRTDDQFPWMRNFDPYSGHSWAGGYADNRSGNNQEAAGEALFSWVGQYMWGEVTGNKAYRDTGIWGFVTEEKAAEQYWFNYDGDNWLEGYKHATVGHVYGSAYLYGTYFSNDAEHIYGIHWLPPAEWMTYYGRDPKNTSALYNGLIKDLGGQQERTWQHIIWPFQSIGDPEAALAKWNTKDMQQNEVFNAYWFIHSMASTGTRTMDIWADSPAVTVYEKDGVYTAQIWNPSDAAKTVQFYNASGALGSATVYAKAQVKVNPLENTVVKQPDASQGVTYLDRSSWTITASSSSEAVERMIDGDLATRWSSGQTQQPGDWLHIDLGSEQMMDTLFMNSGNNWGDYARGYEVYVSKDDENWSKPIAQGTGTSPSLSVDLGMQTVRYIKIVLTAPADSWWSISELKLARFGKLAQTPEHPNPSPSPLPDRSTWIVTASSTKGTDITAHMLDGKKETLWTNGRKQAEGQWITIDLGQTSAFDAVELDSGNAKDDYPRQYRIFVSDDGQNWGTSIAGGEGASGRLSISFPEQQARYVKIMQTGESDQWWSISELFVQHYGTGKQKRLLPDAWSVTASSNEEAATALLDGSDQTRWTSGQTQTGGEWIQLDLGDSQIVNRIVLDSAHSSDDYARGYEVYTSLDGTDWGKAVVAGEGQNAVLSIAFAPREARYIKIVQTGTDSHWWSVAEIAVYTADQTPWTPGEQDHLLPTELDRTSWTVTASTSEDVSALLDDDLNSRWTSAAAQQPDQWIQIDLGSIQNFSRLTMDSGSSTNDYARNFTIVTSTNGEQWDSVSEAAGTDPLISVMFTNQKARYVKIALTTDNAKWWWSIAELKLYH</sequence>
<feature type="domain" description="F5/8 type C" evidence="10">
    <location>
        <begin position="34"/>
        <end position="172"/>
    </location>
</feature>
<evidence type="ECO:0000256" key="5">
    <source>
        <dbReference type="ARBA" id="ARBA00023277"/>
    </source>
</evidence>
<dbReference type="InterPro" id="IPR000421">
    <property type="entry name" value="FA58C"/>
</dbReference>
<dbReference type="Proteomes" id="UP000198538">
    <property type="component" value="Unassembled WGS sequence"/>
</dbReference>
<evidence type="ECO:0000256" key="6">
    <source>
        <dbReference type="ARBA" id="ARBA00023295"/>
    </source>
</evidence>
<evidence type="ECO:0000313" key="12">
    <source>
        <dbReference type="Proteomes" id="UP000198538"/>
    </source>
</evidence>
<keyword evidence="7" id="KW-0961">Cell wall biogenesis/degradation</keyword>
<evidence type="ECO:0000259" key="10">
    <source>
        <dbReference type="PROSITE" id="PS50022"/>
    </source>
</evidence>
<feature type="chain" id="PRO_5038662927" description="glucan endo-1,3-beta-D-glucosidase" evidence="9">
    <location>
        <begin position="40"/>
        <end position="1659"/>
    </location>
</feature>
<dbReference type="PANTHER" id="PTHR31983:SF0">
    <property type="entry name" value="GLUCAN ENDO-1,3-BETA-D-GLUCOSIDASE 2"/>
    <property type="match status" value="1"/>
</dbReference>
<evidence type="ECO:0000256" key="7">
    <source>
        <dbReference type="ARBA" id="ARBA00023316"/>
    </source>
</evidence>
<reference evidence="12" key="1">
    <citation type="submission" date="2016-10" db="EMBL/GenBank/DDBJ databases">
        <authorList>
            <person name="Varghese N."/>
            <person name="Submissions S."/>
        </authorList>
    </citation>
    <scope>NUCLEOTIDE SEQUENCE [LARGE SCALE GENOMIC DNA]</scope>
    <source>
        <strain evidence="12">BL9</strain>
    </source>
</reference>
<dbReference type="RefSeq" id="WP_244159168.1">
    <property type="nucleotide sequence ID" value="NZ_FMVM01000001.1"/>
</dbReference>
<dbReference type="EC" id="3.2.1.39" evidence="3"/>
<accession>A0A1G5B366</accession>
<protein>
    <recommendedName>
        <fullName evidence="3">glucan endo-1,3-beta-D-glucosidase</fullName>
        <ecNumber evidence="3">3.2.1.39</ecNumber>
    </recommendedName>
</protein>
<evidence type="ECO:0000256" key="1">
    <source>
        <dbReference type="ARBA" id="ARBA00000382"/>
    </source>
</evidence>
<keyword evidence="4" id="KW-0378">Hydrolase</keyword>
<dbReference type="GO" id="GO:0042973">
    <property type="term" value="F:glucan endo-1,3-beta-D-glucosidase activity"/>
    <property type="evidence" value="ECO:0007669"/>
    <property type="project" value="UniProtKB-EC"/>
</dbReference>
<comment type="catalytic activity">
    <reaction evidence="1">
        <text>Hydrolysis of (1-&gt;3)-beta-D-glucosidic linkages in (1-&gt;3)-beta-D-glucans.</text>
        <dbReference type="EC" id="3.2.1.39"/>
    </reaction>
</comment>
<dbReference type="EMBL" id="FMVM01000001">
    <property type="protein sequence ID" value="SCX84546.1"/>
    <property type="molecule type" value="Genomic_DNA"/>
</dbReference>
<evidence type="ECO:0000256" key="8">
    <source>
        <dbReference type="ARBA" id="ARBA00023326"/>
    </source>
</evidence>
<dbReference type="GO" id="GO:0052861">
    <property type="term" value="F:endo-1,3(4)-beta-glucanase activity"/>
    <property type="evidence" value="ECO:0007669"/>
    <property type="project" value="InterPro"/>
</dbReference>
<feature type="domain" description="F5/8 type C" evidence="10">
    <location>
        <begin position="1095"/>
        <end position="1236"/>
    </location>
</feature>
<gene>
    <name evidence="11" type="ORF">SAMN05720606_101207</name>
</gene>
<dbReference type="InterPro" id="IPR005200">
    <property type="entry name" value="Endo-beta-glucanase"/>
</dbReference>
<feature type="domain" description="F5/8 type C" evidence="10">
    <location>
        <begin position="1378"/>
        <end position="1516"/>
    </location>
</feature>
<dbReference type="InterPro" id="IPR008979">
    <property type="entry name" value="Galactose-bd-like_sf"/>
</dbReference>
<comment type="similarity">
    <text evidence="2">Belongs to the glycosyl hydrolase 81 family.</text>
</comment>
<keyword evidence="12" id="KW-1185">Reference proteome</keyword>
<keyword evidence="8" id="KW-0624">Polysaccharide degradation</keyword>
<feature type="domain" description="F5/8 type C" evidence="10">
    <location>
        <begin position="1518"/>
        <end position="1659"/>
    </location>
</feature>
<evidence type="ECO:0000256" key="3">
    <source>
        <dbReference type="ARBA" id="ARBA00012780"/>
    </source>
</evidence>
<dbReference type="SMART" id="SM00231">
    <property type="entry name" value="FA58C"/>
    <property type="match status" value="2"/>
</dbReference>
<proteinExistence type="inferred from homology"/>
<keyword evidence="6" id="KW-0326">Glycosidase</keyword>
<dbReference type="STRING" id="582692.SAMN05720606_101207"/>
<feature type="domain" description="F5/8 type C" evidence="10">
    <location>
        <begin position="181"/>
        <end position="325"/>
    </location>
</feature>
<dbReference type="PROSITE" id="PS50022">
    <property type="entry name" value="FA58C_3"/>
    <property type="match status" value="6"/>
</dbReference>
<dbReference type="PROSITE" id="PS52008">
    <property type="entry name" value="GH81"/>
    <property type="match status" value="1"/>
</dbReference>
<dbReference type="InterPro" id="IPR040720">
    <property type="entry name" value="GH81_C"/>
</dbReference>
<dbReference type="Pfam" id="PF22633">
    <property type="entry name" value="F5_F8_type_C_2"/>
    <property type="match status" value="1"/>
</dbReference>
<dbReference type="Gene3D" id="2.70.98.30">
    <property type="entry name" value="Golgi alpha-mannosidase II, domain 4"/>
    <property type="match status" value="1"/>
</dbReference>
<evidence type="ECO:0000256" key="2">
    <source>
        <dbReference type="ARBA" id="ARBA00010730"/>
    </source>
</evidence>
<evidence type="ECO:0000313" key="11">
    <source>
        <dbReference type="EMBL" id="SCX84546.1"/>
    </source>
</evidence>
<feature type="signal peptide" evidence="9">
    <location>
        <begin position="1"/>
        <end position="39"/>
    </location>
</feature>
<dbReference type="GO" id="GO:0071555">
    <property type="term" value="P:cell wall organization"/>
    <property type="evidence" value="ECO:0007669"/>
    <property type="project" value="UniProtKB-KW"/>
</dbReference>
<keyword evidence="9" id="KW-0732">Signal</keyword>
<name>A0A1G5B366_9BACL</name>
<dbReference type="GO" id="GO:0000272">
    <property type="term" value="P:polysaccharide catabolic process"/>
    <property type="evidence" value="ECO:0007669"/>
    <property type="project" value="UniProtKB-KW"/>
</dbReference>
<organism evidence="11 12">
    <name type="scientific">Paenibacillus polysaccharolyticus</name>
    <dbReference type="NCBI Taxonomy" id="582692"/>
    <lineage>
        <taxon>Bacteria</taxon>
        <taxon>Bacillati</taxon>
        <taxon>Bacillota</taxon>
        <taxon>Bacilli</taxon>
        <taxon>Bacillales</taxon>
        <taxon>Paenibacillaceae</taxon>
        <taxon>Paenibacillus</taxon>
    </lineage>
</organism>
<dbReference type="PANTHER" id="PTHR31983">
    <property type="entry name" value="ENDO-1,3(4)-BETA-GLUCANASE 1"/>
    <property type="match status" value="1"/>
</dbReference>
<evidence type="ECO:0000256" key="9">
    <source>
        <dbReference type="SAM" id="SignalP"/>
    </source>
</evidence>